<gene>
    <name evidence="1" type="ORF">JCM15093_1313</name>
</gene>
<dbReference type="InterPro" id="IPR041662">
    <property type="entry name" value="SusD-like_2"/>
</dbReference>
<dbReference type="InterPro" id="IPR011990">
    <property type="entry name" value="TPR-like_helical_dom_sf"/>
</dbReference>
<evidence type="ECO:0000313" key="1">
    <source>
        <dbReference type="EMBL" id="GAK36168.1"/>
    </source>
</evidence>
<keyword evidence="2" id="KW-1185">Reference proteome</keyword>
<proteinExistence type="predicted"/>
<reference evidence="1 2" key="1">
    <citation type="journal article" date="2015" name="Microbes Environ.">
        <title>Distribution and evolution of nitrogen fixation genes in the phylum bacteroidetes.</title>
        <authorList>
            <person name="Inoue J."/>
            <person name="Oshima K."/>
            <person name="Suda W."/>
            <person name="Sakamoto M."/>
            <person name="Iino T."/>
            <person name="Noda S."/>
            <person name="Hongoh Y."/>
            <person name="Hattori M."/>
            <person name="Ohkuma M."/>
        </authorList>
    </citation>
    <scope>NUCLEOTIDE SEQUENCE [LARGE SCALE GENOMIC DNA]</scope>
    <source>
        <strain evidence="1 2">JCM 15093</strain>
    </source>
</reference>
<comment type="caution">
    <text evidence="1">The sequence shown here is derived from an EMBL/GenBank/DDBJ whole genome shotgun (WGS) entry which is preliminary data.</text>
</comment>
<name>A0A069CZX1_9BACE</name>
<dbReference type="Pfam" id="PF12771">
    <property type="entry name" value="SusD-like_2"/>
    <property type="match status" value="1"/>
</dbReference>
<dbReference type="EMBL" id="BAJS01000005">
    <property type="protein sequence ID" value="GAK36168.1"/>
    <property type="molecule type" value="Genomic_DNA"/>
</dbReference>
<evidence type="ECO:0008006" key="3">
    <source>
        <dbReference type="Google" id="ProtNLM"/>
    </source>
</evidence>
<dbReference type="eggNOG" id="COG4198">
    <property type="taxonomic scope" value="Bacteria"/>
</dbReference>
<dbReference type="SUPFAM" id="SSF48452">
    <property type="entry name" value="TPR-like"/>
    <property type="match status" value="1"/>
</dbReference>
<organism evidence="1 2">
    <name type="scientific">Bacteroides graminisolvens DSM 19988 = JCM 15093</name>
    <dbReference type="NCBI Taxonomy" id="1121097"/>
    <lineage>
        <taxon>Bacteria</taxon>
        <taxon>Pseudomonadati</taxon>
        <taxon>Bacteroidota</taxon>
        <taxon>Bacteroidia</taxon>
        <taxon>Bacteroidales</taxon>
        <taxon>Bacteroidaceae</taxon>
        <taxon>Bacteroides</taxon>
    </lineage>
</organism>
<sequence>MAEAVARGFISGNADTYYKEGITASLKQFGVTDATVIATYLLQPAVLYNAANYKESIGLQKWIAFYGQGLDAFAEWRRLDYPQLTAGVSTVLDGKMPSRFFYPGTEQSLNGINYKLAVSSQGPDLLTTRLWFDVN</sequence>
<accession>A0A069CZX1</accession>
<dbReference type="Gene3D" id="1.25.40.390">
    <property type="match status" value="1"/>
</dbReference>
<dbReference type="AlphaFoldDB" id="A0A069CZX1"/>
<protein>
    <recommendedName>
        <fullName evidence="3">SusD/RagB family nutrient-binding outer membrane lipoprotein</fullName>
    </recommendedName>
</protein>
<dbReference type="Proteomes" id="UP000027601">
    <property type="component" value="Unassembled WGS sequence"/>
</dbReference>
<evidence type="ECO:0000313" key="2">
    <source>
        <dbReference type="Proteomes" id="UP000027601"/>
    </source>
</evidence>